<dbReference type="EMBL" id="BMAO01005851">
    <property type="protein sequence ID" value="GFR04329.1"/>
    <property type="molecule type" value="Genomic_DNA"/>
</dbReference>
<keyword evidence="4" id="KW-1185">Reference proteome</keyword>
<evidence type="ECO:0000313" key="3">
    <source>
        <dbReference type="EMBL" id="GFR04329.1"/>
    </source>
</evidence>
<evidence type="ECO:0000256" key="2">
    <source>
        <dbReference type="SAM" id="SignalP"/>
    </source>
</evidence>
<feature type="region of interest" description="Disordered" evidence="1">
    <location>
        <begin position="143"/>
        <end position="164"/>
    </location>
</feature>
<dbReference type="AlphaFoldDB" id="A0A8X6LEM0"/>
<evidence type="ECO:0000256" key="1">
    <source>
        <dbReference type="SAM" id="MobiDB-lite"/>
    </source>
</evidence>
<feature type="compositionally biased region" description="Low complexity" evidence="1">
    <location>
        <begin position="99"/>
        <end position="118"/>
    </location>
</feature>
<feature type="chain" id="PRO_5036449950" evidence="2">
    <location>
        <begin position="24"/>
        <end position="300"/>
    </location>
</feature>
<feature type="region of interest" description="Disordered" evidence="1">
    <location>
        <begin position="99"/>
        <end position="120"/>
    </location>
</feature>
<protein>
    <submittedName>
        <fullName evidence="3">Uncharacterized protein</fullName>
    </submittedName>
</protein>
<reference evidence="3" key="1">
    <citation type="submission" date="2020-07" db="EMBL/GenBank/DDBJ databases">
        <title>Multicomponent nature underlies the extraordinary mechanical properties of spider dragline silk.</title>
        <authorList>
            <person name="Kono N."/>
            <person name="Nakamura H."/>
            <person name="Mori M."/>
            <person name="Yoshida Y."/>
            <person name="Ohtoshi R."/>
            <person name="Malay A.D."/>
            <person name="Moran D.A.P."/>
            <person name="Tomita M."/>
            <person name="Numata K."/>
            <person name="Arakawa K."/>
        </authorList>
    </citation>
    <scope>NUCLEOTIDE SEQUENCE</scope>
</reference>
<name>A0A8X6LEM0_TRICU</name>
<feature type="compositionally biased region" description="Polar residues" evidence="1">
    <location>
        <begin position="143"/>
        <end position="157"/>
    </location>
</feature>
<evidence type="ECO:0000313" key="4">
    <source>
        <dbReference type="Proteomes" id="UP000887116"/>
    </source>
</evidence>
<accession>A0A8X6LEM0</accession>
<feature type="signal peptide" evidence="2">
    <location>
        <begin position="1"/>
        <end position="23"/>
    </location>
</feature>
<organism evidence="3 4">
    <name type="scientific">Trichonephila clavata</name>
    <name type="common">Joro spider</name>
    <name type="synonym">Nephila clavata</name>
    <dbReference type="NCBI Taxonomy" id="2740835"/>
    <lineage>
        <taxon>Eukaryota</taxon>
        <taxon>Metazoa</taxon>
        <taxon>Ecdysozoa</taxon>
        <taxon>Arthropoda</taxon>
        <taxon>Chelicerata</taxon>
        <taxon>Arachnida</taxon>
        <taxon>Araneae</taxon>
        <taxon>Araneomorphae</taxon>
        <taxon>Entelegynae</taxon>
        <taxon>Araneoidea</taxon>
        <taxon>Nephilidae</taxon>
        <taxon>Trichonephila</taxon>
    </lineage>
</organism>
<gene>
    <name evidence="3" type="primary">AVEN_108807_1</name>
    <name evidence="3" type="ORF">TNCT_714271</name>
</gene>
<dbReference type="Proteomes" id="UP000887116">
    <property type="component" value="Unassembled WGS sequence"/>
</dbReference>
<proteinExistence type="predicted"/>
<comment type="caution">
    <text evidence="3">The sequence shown here is derived from an EMBL/GenBank/DDBJ whole genome shotgun (WGS) entry which is preliminary data.</text>
</comment>
<keyword evidence="2" id="KW-0732">Signal</keyword>
<dbReference type="OrthoDB" id="6426311at2759"/>
<sequence>MRGSWLLMFFVVQVGNLVKTLHGSLHGWNEADEPTCEELRALWNTISQSVKMSESTNEIPLLPLEVYSYIDNHHQKSGRRKHQKNEYFRTANTLQDIFSNSRLSQSSSSSFPVSYEHSTSPNQEMNGIFHNFHEPSPGLTDWETASSFSKPSAAQSGTKKKGMGEIMHSPSWGLPEEVGMFGRFVDFDENVPVVANSHDVRTTVGEWSEPLYPGTSLELYIKGESCFQVANRHCTTDEQCLCVGQTNLRCYHGGCKNTHMNLGTFAEAKEYGMWHDGPLPSSRLGLLKRLRKRSNQSIFM</sequence>